<dbReference type="InterPro" id="IPR017930">
    <property type="entry name" value="Myb_dom"/>
</dbReference>
<dbReference type="Pfam" id="PF00249">
    <property type="entry name" value="Myb_DNA-binding"/>
    <property type="match status" value="1"/>
</dbReference>
<dbReference type="InterPro" id="IPR042359">
    <property type="entry name" value="TERB1"/>
</dbReference>
<comment type="caution">
    <text evidence="5">The sequence shown here is derived from an EMBL/GenBank/DDBJ whole genome shotgun (WGS) entry which is preliminary data.</text>
</comment>
<feature type="repeat" description="ARM" evidence="1">
    <location>
        <begin position="342"/>
        <end position="369"/>
    </location>
</feature>
<feature type="region of interest" description="Disordered" evidence="2">
    <location>
        <begin position="731"/>
        <end position="755"/>
    </location>
</feature>
<dbReference type="SUPFAM" id="SSF46689">
    <property type="entry name" value="Homeodomain-like"/>
    <property type="match status" value="1"/>
</dbReference>
<dbReference type="InterPro" id="IPR016024">
    <property type="entry name" value="ARM-type_fold"/>
</dbReference>
<evidence type="ECO:0000313" key="6">
    <source>
        <dbReference type="Proteomes" id="UP001230051"/>
    </source>
</evidence>
<dbReference type="InterPro" id="IPR011989">
    <property type="entry name" value="ARM-like"/>
</dbReference>
<dbReference type="EMBL" id="JAGXEW010000017">
    <property type="protein sequence ID" value="KAK1161969.1"/>
    <property type="molecule type" value="Genomic_DNA"/>
</dbReference>
<keyword evidence="6" id="KW-1185">Reference proteome</keyword>
<dbReference type="GO" id="GO:0007129">
    <property type="term" value="P:homologous chromosome pairing at meiosis"/>
    <property type="evidence" value="ECO:0007669"/>
    <property type="project" value="TreeGrafter"/>
</dbReference>
<reference evidence="5" key="1">
    <citation type="submission" date="2022-02" db="EMBL/GenBank/DDBJ databases">
        <title>Atlantic sturgeon de novo genome assembly.</title>
        <authorList>
            <person name="Stock M."/>
            <person name="Klopp C."/>
            <person name="Guiguen Y."/>
            <person name="Cabau C."/>
            <person name="Parinello H."/>
            <person name="Santidrian Yebra-Pimentel E."/>
            <person name="Kuhl H."/>
            <person name="Dirks R.P."/>
            <person name="Guessner J."/>
            <person name="Wuertz S."/>
            <person name="Du K."/>
            <person name="Schartl M."/>
        </authorList>
    </citation>
    <scope>NUCLEOTIDE SEQUENCE</scope>
    <source>
        <strain evidence="5">STURGEONOMICS-FGT-2020</strain>
        <tissue evidence="5">Whole blood</tissue>
    </source>
</reference>
<dbReference type="Gene3D" id="1.10.10.60">
    <property type="entry name" value="Homeodomain-like"/>
    <property type="match status" value="1"/>
</dbReference>
<dbReference type="PROSITE" id="PS51294">
    <property type="entry name" value="HTH_MYB"/>
    <property type="match status" value="1"/>
</dbReference>
<dbReference type="PROSITE" id="PS50090">
    <property type="entry name" value="MYB_LIKE"/>
    <property type="match status" value="1"/>
</dbReference>
<evidence type="ECO:0000313" key="5">
    <source>
        <dbReference type="EMBL" id="KAK1161969.1"/>
    </source>
</evidence>
<dbReference type="InterPro" id="IPR001005">
    <property type="entry name" value="SANT/Myb"/>
</dbReference>
<name>A0AAD8D1R8_ACIOX</name>
<dbReference type="PROSITE" id="PS50176">
    <property type="entry name" value="ARM_REPEAT"/>
    <property type="match status" value="1"/>
</dbReference>
<dbReference type="PANTHER" id="PTHR14014:SF0">
    <property type="entry name" value="TELOMERE REPEATS-BINDING BOUQUET FORMATION PROTEIN 1"/>
    <property type="match status" value="1"/>
</dbReference>
<evidence type="ECO:0000259" key="3">
    <source>
        <dbReference type="PROSITE" id="PS50090"/>
    </source>
</evidence>
<dbReference type="Gene3D" id="1.25.10.10">
    <property type="entry name" value="Leucine-rich Repeat Variant"/>
    <property type="match status" value="1"/>
</dbReference>
<feature type="domain" description="HTH myb-type" evidence="4">
    <location>
        <begin position="748"/>
        <end position="806"/>
    </location>
</feature>
<evidence type="ECO:0000256" key="1">
    <source>
        <dbReference type="PROSITE-ProRule" id="PRU00259"/>
    </source>
</evidence>
<dbReference type="SUPFAM" id="SSF48371">
    <property type="entry name" value="ARM repeat"/>
    <property type="match status" value="1"/>
</dbReference>
<dbReference type="AlphaFoldDB" id="A0AAD8D1R8"/>
<protein>
    <submittedName>
        <fullName evidence="5">Telomere repeats-binding bouquet formation protein 1-like</fullName>
    </submittedName>
</protein>
<sequence length="851" mass="95616">MDLLDEDSNRQHCAMKTDLNLLLGCLKYQMDSPASQKQALVTICSICQQNGDISDYFREIGGLLFVYNLAQSSQHSEVKETALFTLGALAESNVFCQQVLCNSELFTEVGMSLSQNSPLNLKRVAVYVVLVLVSNNKYGQSLVKTTGCIDILLDLLRTSFPFSDENGRNENITQGYQLWSSVSSALCACVNNPQNEENQRICTAAFLFLKEWLQKCIRKEITQPICSFVGLTVANNSYSQDCFATVCGLDTLAQVFVKLVDESSRNPLSGELAVVVTKTLCACIADNVPLAAGLWKYHIVPKLLTLLSCSWLDSGGRLCIILTIGHCTEACEAHQFQLLENGGLPQMIQFLSQSPDEELSKAATFVLQNCKQITEKLSLGLSDYSGAKRNTLPMQGTSHTNLESYWRSAKEMLKKIDLIEKQHTEEMYRSIEEEPNNTKESFQADAHSRANFFVNKRLTQLMEGIRKDFSKSSYGESSDEPPVRKVKGGGAKRDLLFQDDRTRIENAEHTPNQAILEDKGTILGSRRETDEQADRTRYNVLADRVRRQIFCVNNELQGTIEQHAVPVQQQQAKIAHTGGVNERTWTRQEEQAEEIASDEPRVGAAGLREPADDMAVCSKILDDEINNILNTPASSVKQKAFRCSGCVTGVSPVNSRNFSHILRSCPYKCDRHRVLLETEDRFKMEVMKSLNNKRNSLSFNRSACCRTDHRDHSNVDNYQEREEAEKKDVFSFNDAGDPPYAMETQNQKPKRRERKDFSREEVEYLLDGVKELGTRWNSILRSYPFQTGRTDVDLAKKYKKLAGFDLGEISPDCPFAGVSFGPVLSFLMASSDFGEVVWEFKLSSAWDSTPV</sequence>
<evidence type="ECO:0000259" key="4">
    <source>
        <dbReference type="PROSITE" id="PS51294"/>
    </source>
</evidence>
<dbReference type="PANTHER" id="PTHR14014">
    <property type="entry name" value="TELOMERE REPEATS-BINDING BOUQUET FORMATION PROTEIN 1"/>
    <property type="match status" value="1"/>
</dbReference>
<feature type="region of interest" description="Disordered" evidence="2">
    <location>
        <begin position="470"/>
        <end position="489"/>
    </location>
</feature>
<dbReference type="Proteomes" id="UP001230051">
    <property type="component" value="Unassembled WGS sequence"/>
</dbReference>
<proteinExistence type="predicted"/>
<evidence type="ECO:0000256" key="2">
    <source>
        <dbReference type="SAM" id="MobiDB-lite"/>
    </source>
</evidence>
<dbReference type="InterPro" id="IPR000225">
    <property type="entry name" value="Armadillo"/>
</dbReference>
<gene>
    <name evidence="5" type="primary">TERB1</name>
    <name evidence="5" type="ORF">AOXY_G18226</name>
</gene>
<accession>A0AAD8D1R8</accession>
<dbReference type="SMART" id="SM00717">
    <property type="entry name" value="SANT"/>
    <property type="match status" value="1"/>
</dbReference>
<organism evidence="5 6">
    <name type="scientific">Acipenser oxyrinchus oxyrinchus</name>
    <dbReference type="NCBI Taxonomy" id="40147"/>
    <lineage>
        <taxon>Eukaryota</taxon>
        <taxon>Metazoa</taxon>
        <taxon>Chordata</taxon>
        <taxon>Craniata</taxon>
        <taxon>Vertebrata</taxon>
        <taxon>Euteleostomi</taxon>
        <taxon>Actinopterygii</taxon>
        <taxon>Chondrostei</taxon>
        <taxon>Acipenseriformes</taxon>
        <taxon>Acipenseridae</taxon>
        <taxon>Acipenser</taxon>
    </lineage>
</organism>
<feature type="domain" description="Myb-like" evidence="3">
    <location>
        <begin position="749"/>
        <end position="802"/>
    </location>
</feature>
<dbReference type="InterPro" id="IPR009057">
    <property type="entry name" value="Homeodomain-like_sf"/>
</dbReference>
<dbReference type="GO" id="GO:0070197">
    <property type="term" value="P:meiotic attachment of telomere to nuclear envelope"/>
    <property type="evidence" value="ECO:0007669"/>
    <property type="project" value="InterPro"/>
</dbReference>